<evidence type="ECO:0000259" key="1">
    <source>
        <dbReference type="PROSITE" id="PS50181"/>
    </source>
</evidence>
<dbReference type="SUPFAM" id="SSF50969">
    <property type="entry name" value="YVTN repeat-like/Quinoprotein amine dehydrogenase"/>
    <property type="match status" value="1"/>
</dbReference>
<dbReference type="InterPro" id="IPR001810">
    <property type="entry name" value="F-box_dom"/>
</dbReference>
<protein>
    <recommendedName>
        <fullName evidence="1">F-box domain-containing protein</fullName>
    </recommendedName>
</protein>
<dbReference type="SMART" id="SM00256">
    <property type="entry name" value="FBOX"/>
    <property type="match status" value="1"/>
</dbReference>
<evidence type="ECO:0000313" key="3">
    <source>
        <dbReference type="Proteomes" id="UP000007148"/>
    </source>
</evidence>
<keyword evidence="3" id="KW-1185">Reference proteome</keyword>
<dbReference type="Pfam" id="PF00646">
    <property type="entry name" value="F-box"/>
    <property type="match status" value="1"/>
</dbReference>
<dbReference type="eggNOG" id="ENOG502SN8D">
    <property type="taxonomic scope" value="Eukaryota"/>
</dbReference>
<accession>G4T9P7</accession>
<proteinExistence type="predicted"/>
<dbReference type="PROSITE" id="PS50181">
    <property type="entry name" value="FBOX"/>
    <property type="match status" value="1"/>
</dbReference>
<dbReference type="CDD" id="cd09917">
    <property type="entry name" value="F-box_SF"/>
    <property type="match status" value="1"/>
</dbReference>
<dbReference type="EMBL" id="CAFZ01000024">
    <property type="protein sequence ID" value="CCA68018.1"/>
    <property type="molecule type" value="Genomic_DNA"/>
</dbReference>
<dbReference type="InParanoid" id="G4T9P7"/>
<dbReference type="InterPro" id="IPR036047">
    <property type="entry name" value="F-box-like_dom_sf"/>
</dbReference>
<organism evidence="2 3">
    <name type="scientific">Serendipita indica (strain DSM 11827)</name>
    <name type="common">Root endophyte fungus</name>
    <name type="synonym">Piriformospora indica</name>
    <dbReference type="NCBI Taxonomy" id="1109443"/>
    <lineage>
        <taxon>Eukaryota</taxon>
        <taxon>Fungi</taxon>
        <taxon>Dikarya</taxon>
        <taxon>Basidiomycota</taxon>
        <taxon>Agaricomycotina</taxon>
        <taxon>Agaricomycetes</taxon>
        <taxon>Sebacinales</taxon>
        <taxon>Serendipitaceae</taxon>
        <taxon>Serendipita</taxon>
    </lineage>
</organism>
<comment type="caution">
    <text evidence="2">The sequence shown here is derived from an EMBL/GenBank/DDBJ whole genome shotgun (WGS) entry which is preliminary data.</text>
</comment>
<dbReference type="SUPFAM" id="SSF81383">
    <property type="entry name" value="F-box domain"/>
    <property type="match status" value="1"/>
</dbReference>
<dbReference type="HOGENOM" id="CLU_508162_0_0_1"/>
<dbReference type="OrthoDB" id="3219396at2759"/>
<name>G4T9P7_SERID</name>
<reference evidence="2 3" key="1">
    <citation type="journal article" date="2011" name="PLoS Pathog.">
        <title>Endophytic Life Strategies Decoded by Genome and Transcriptome Analyses of the Mutualistic Root Symbiont Piriformospora indica.</title>
        <authorList>
            <person name="Zuccaro A."/>
            <person name="Lahrmann U."/>
            <person name="Guldener U."/>
            <person name="Langen G."/>
            <person name="Pfiffi S."/>
            <person name="Biedenkopf D."/>
            <person name="Wong P."/>
            <person name="Samans B."/>
            <person name="Grimm C."/>
            <person name="Basiewicz M."/>
            <person name="Murat C."/>
            <person name="Martin F."/>
            <person name="Kogel K.H."/>
        </authorList>
    </citation>
    <scope>NUCLEOTIDE SEQUENCE [LARGE SCALE GENOMIC DNA]</scope>
    <source>
        <strain evidence="2 3">DSM 11827</strain>
    </source>
</reference>
<dbReference type="InterPro" id="IPR011044">
    <property type="entry name" value="Quino_amine_DH_bsu"/>
</dbReference>
<sequence>MVQYTVPTDLMSRRHPKGFQTKTISKTRSTKSQHVPLKLDTLLTELLFEILDWMELKDALRFRLVSRRFAELVLLAPSILKRALRHIKAPLPYSPKPIQSLSGKETISLCRRAFALEENWKRKLDRVKSKSFFALHRPYHLALAPGGRYLISAYHSTSGSEQYVGLYDLENPYGTALIASCPTRSPIDSLTVTWIVNKGRQGIAIAWVRELPFEKRATKVAGTEVVVLFISLEDIEALTNPHHGRKESPFEVLFSRQWKVGAIRLSLANDTLAVARSPGTLTFYNLEDGRRSAIELPDLPHSTMSDPVIFATKLLCDGTALVIRGESGHSQTLNLHAIEAYQIPLWGTMHQAPMPLQCNYVHANQTNYTISEMYRRQPTCDNPSEEEIAEANGYYPAVTICVESSEPNRGITQYRLYPTREPETKESEARFSYIWPVTVWQGHYSEHDAFRTRTRSLAGADRSLGFPYTAPGRALTPTLGEFMVLSSFGEDNIPSVALPQPLESDIIQCVAWDESSGKLVLSTAGDLKVWVLDFAV</sequence>
<dbReference type="Proteomes" id="UP000007148">
    <property type="component" value="Unassembled WGS sequence"/>
</dbReference>
<gene>
    <name evidence="2" type="ORF">PIIN_01885</name>
</gene>
<evidence type="ECO:0000313" key="2">
    <source>
        <dbReference type="EMBL" id="CCA68018.1"/>
    </source>
</evidence>
<dbReference type="AlphaFoldDB" id="G4T9P7"/>
<feature type="domain" description="F-box" evidence="1">
    <location>
        <begin position="36"/>
        <end position="83"/>
    </location>
</feature>